<dbReference type="AlphaFoldDB" id="A0A655S443"/>
<gene>
    <name evidence="1" type="ORF">ERS013165_03610</name>
</gene>
<protein>
    <submittedName>
        <fullName evidence="1">Uncharacterized protein</fullName>
    </submittedName>
</protein>
<evidence type="ECO:0000313" key="1">
    <source>
        <dbReference type="EMBL" id="CSB15649.1"/>
    </source>
</evidence>
<evidence type="ECO:0000313" key="2">
    <source>
        <dbReference type="Proteomes" id="UP000044806"/>
    </source>
</evidence>
<name>A0A655S443_VIBCL</name>
<sequence>MTASTEGKTKTKSRVEKTSIASVAKSEISTGTAQGFASQLGNTNEYWSSLLEITTSPYLLLKTTFSSWYLERIAAPAPKLP</sequence>
<accession>A0A655S443</accession>
<dbReference type="Proteomes" id="UP000044806">
    <property type="component" value="Unassembled WGS sequence"/>
</dbReference>
<organism evidence="1 2">
    <name type="scientific">Vibrio cholerae</name>
    <dbReference type="NCBI Taxonomy" id="666"/>
    <lineage>
        <taxon>Bacteria</taxon>
        <taxon>Pseudomonadati</taxon>
        <taxon>Pseudomonadota</taxon>
        <taxon>Gammaproteobacteria</taxon>
        <taxon>Vibrionales</taxon>
        <taxon>Vibrionaceae</taxon>
        <taxon>Vibrio</taxon>
    </lineage>
</organism>
<reference evidence="1 2" key="1">
    <citation type="submission" date="2015-07" db="EMBL/GenBank/DDBJ databases">
        <authorList>
            <consortium name="Pathogen Informatics"/>
        </authorList>
    </citation>
    <scope>NUCLEOTIDE SEQUENCE [LARGE SCALE GENOMIC DNA]</scope>
    <source>
        <strain evidence="1 2">A51</strain>
    </source>
</reference>
<dbReference type="EMBL" id="CWOW01000032">
    <property type="protein sequence ID" value="CSB15649.1"/>
    <property type="molecule type" value="Genomic_DNA"/>
</dbReference>
<proteinExistence type="predicted"/>